<organism evidence="2 4">
    <name type="scientific">Legionella israelensis</name>
    <dbReference type="NCBI Taxonomy" id="454"/>
    <lineage>
        <taxon>Bacteria</taxon>
        <taxon>Pseudomonadati</taxon>
        <taxon>Pseudomonadota</taxon>
        <taxon>Gammaproteobacteria</taxon>
        <taxon>Legionellales</taxon>
        <taxon>Legionellaceae</taxon>
        <taxon>Legionella</taxon>
    </lineage>
</organism>
<dbReference type="EMBL" id="CP038254">
    <property type="protein sequence ID" value="QBR84424.1"/>
    <property type="molecule type" value="Genomic_DNA"/>
</dbReference>
<dbReference type="RefSeq" id="WP_082636450.1">
    <property type="nucleotide sequence ID" value="NZ_CAAAJA010000016.1"/>
</dbReference>
<dbReference type="EMBL" id="LNYH01000002">
    <property type="protein sequence ID" value="KTD35141.1"/>
    <property type="molecule type" value="Genomic_DNA"/>
</dbReference>
<keyword evidence="1" id="KW-0732">Signal</keyword>
<feature type="signal peptide" evidence="1">
    <location>
        <begin position="1"/>
        <end position="22"/>
    </location>
</feature>
<feature type="chain" id="PRO_5042680689" evidence="1">
    <location>
        <begin position="23"/>
        <end position="114"/>
    </location>
</feature>
<evidence type="ECO:0000313" key="4">
    <source>
        <dbReference type="Proteomes" id="UP000054761"/>
    </source>
</evidence>
<evidence type="ECO:0000313" key="2">
    <source>
        <dbReference type="EMBL" id="KTD35141.1"/>
    </source>
</evidence>
<evidence type="ECO:0000313" key="5">
    <source>
        <dbReference type="Proteomes" id="UP000295517"/>
    </source>
</evidence>
<dbReference type="PATRIC" id="fig|454.4.peg.34"/>
<reference evidence="2 4" key="1">
    <citation type="submission" date="2015-11" db="EMBL/GenBank/DDBJ databases">
        <title>Genomic analysis of 38 Legionella species identifies large and diverse effector repertoires.</title>
        <authorList>
            <person name="Burstein D."/>
            <person name="Amaro F."/>
            <person name="Zusman T."/>
            <person name="Lifshitz Z."/>
            <person name="Cohen O."/>
            <person name="Gilbert J.A."/>
            <person name="Pupko T."/>
            <person name="Shuman H.A."/>
            <person name="Segal G."/>
        </authorList>
    </citation>
    <scope>NUCLEOTIDE SEQUENCE [LARGE SCALE GENOMIC DNA]</scope>
    <source>
        <strain evidence="2 4">Bercovier 4</strain>
    </source>
</reference>
<dbReference type="OrthoDB" id="5645084at2"/>
<proteinExistence type="predicted"/>
<dbReference type="STRING" id="454.Lisr_0033"/>
<keyword evidence="4" id="KW-1185">Reference proteome</keyword>
<reference evidence="3 5" key="2">
    <citation type="submission" date="2019-03" db="EMBL/GenBank/DDBJ databases">
        <title>Diverse conjugative elements silence natural transformation in Legionella species.</title>
        <authorList>
            <person name="Durieux I."/>
            <person name="Ginevra C."/>
            <person name="Attaiech L."/>
            <person name="Picq K."/>
            <person name="Juan P.A."/>
            <person name="Jarraud S."/>
            <person name="Charpentier X."/>
        </authorList>
    </citation>
    <scope>NUCLEOTIDE SEQUENCE [LARGE SCALE GENOMIC DNA]</scope>
    <source>
        <strain evidence="3 5">HL-0427-4011</strain>
    </source>
</reference>
<accession>A0A0W0WS62</accession>
<evidence type="ECO:0000313" key="3">
    <source>
        <dbReference type="EMBL" id="QBR84424.1"/>
    </source>
</evidence>
<protein>
    <submittedName>
        <fullName evidence="2 3">Neurogenic locus notch</fullName>
    </submittedName>
</protein>
<evidence type="ECO:0000256" key="1">
    <source>
        <dbReference type="SAM" id="SignalP"/>
    </source>
</evidence>
<dbReference type="AlphaFoldDB" id="A0A0W0WS62"/>
<sequence length="114" mass="12003">MSSIKQLLMFTVLSITALAAFASGNCSGCCNGMGGIRYCDSSAGRFVCNNGYYSSCYCTRHAVMDLQKIMGCCLWHGGVLRSDDGAGVVICRDGTISETCSLHTGTACIATSSW</sequence>
<dbReference type="Proteomes" id="UP000054761">
    <property type="component" value="Unassembled WGS sequence"/>
</dbReference>
<dbReference type="Proteomes" id="UP000295517">
    <property type="component" value="Chromosome"/>
</dbReference>
<name>A0A0W0WS62_9GAMM</name>
<gene>
    <name evidence="3" type="ORF">E3983_08665</name>
    <name evidence="2" type="ORF">Lisr_0033</name>
</gene>